<keyword evidence="3" id="KW-0479">Metal-binding</keyword>
<evidence type="ECO:0000256" key="7">
    <source>
        <dbReference type="SAM" id="Phobius"/>
    </source>
</evidence>
<dbReference type="InterPro" id="IPR025657">
    <property type="entry name" value="RadC_JAB"/>
</dbReference>
<dbReference type="PANTHER" id="PTHR30471:SF3">
    <property type="entry name" value="UPF0758 PROTEIN YEES-RELATED"/>
    <property type="match status" value="1"/>
</dbReference>
<dbReference type="GO" id="GO:0046872">
    <property type="term" value="F:metal ion binding"/>
    <property type="evidence" value="ECO:0007669"/>
    <property type="project" value="UniProtKB-KW"/>
</dbReference>
<keyword evidence="7" id="KW-1133">Transmembrane helix</keyword>
<dbReference type="GO" id="GO:0006508">
    <property type="term" value="P:proteolysis"/>
    <property type="evidence" value="ECO:0007669"/>
    <property type="project" value="UniProtKB-KW"/>
</dbReference>
<dbReference type="GeneID" id="86898963"/>
<accession>A0A0R2H6A0</accession>
<dbReference type="InterPro" id="IPR020891">
    <property type="entry name" value="UPF0758_CS"/>
</dbReference>
<dbReference type="InterPro" id="IPR037518">
    <property type="entry name" value="MPN"/>
</dbReference>
<evidence type="ECO:0000256" key="5">
    <source>
        <dbReference type="ARBA" id="ARBA00022833"/>
    </source>
</evidence>
<reference evidence="9 10" key="1">
    <citation type="journal article" date="2015" name="Genome Announc.">
        <title>Expanding the biotechnology potential of lactobacilli through comparative genomics of 213 strains and associated genera.</title>
        <authorList>
            <person name="Sun Z."/>
            <person name="Harris H.M."/>
            <person name="McCann A."/>
            <person name="Guo C."/>
            <person name="Argimon S."/>
            <person name="Zhang W."/>
            <person name="Yang X."/>
            <person name="Jeffery I.B."/>
            <person name="Cooney J.C."/>
            <person name="Kagawa T.F."/>
            <person name="Liu W."/>
            <person name="Song Y."/>
            <person name="Salvetti E."/>
            <person name="Wrobel A."/>
            <person name="Rasinkangas P."/>
            <person name="Parkhill J."/>
            <person name="Rea M.C."/>
            <person name="O'Sullivan O."/>
            <person name="Ritari J."/>
            <person name="Douillard F.P."/>
            <person name="Paul Ross R."/>
            <person name="Yang R."/>
            <person name="Briner A.E."/>
            <person name="Felis G.E."/>
            <person name="de Vos W.M."/>
            <person name="Barrangou R."/>
            <person name="Klaenhammer T.R."/>
            <person name="Caufield P.W."/>
            <person name="Cui Y."/>
            <person name="Zhang H."/>
            <person name="O'Toole P.W."/>
        </authorList>
    </citation>
    <scope>NUCLEOTIDE SEQUENCE [LARGE SCALE GENOMIC DNA]</scope>
    <source>
        <strain evidence="9 10">DSM 20410</strain>
    </source>
</reference>
<organism evidence="9 10">
    <name type="scientific">Weissella viridescens</name>
    <name type="common">Lactobacillus viridescens</name>
    <dbReference type="NCBI Taxonomy" id="1629"/>
    <lineage>
        <taxon>Bacteria</taxon>
        <taxon>Bacillati</taxon>
        <taxon>Bacillota</taxon>
        <taxon>Bacilli</taxon>
        <taxon>Lactobacillales</taxon>
        <taxon>Lactobacillaceae</taxon>
        <taxon>Weissella</taxon>
    </lineage>
</organism>
<dbReference type="PROSITE" id="PS01302">
    <property type="entry name" value="UPF0758"/>
    <property type="match status" value="1"/>
</dbReference>
<dbReference type="InterPro" id="IPR001405">
    <property type="entry name" value="UPF0758"/>
</dbReference>
<keyword evidence="5" id="KW-0862">Zinc</keyword>
<dbReference type="EMBL" id="JQBM01000003">
    <property type="protein sequence ID" value="KRN46053.1"/>
    <property type="molecule type" value="Genomic_DNA"/>
</dbReference>
<gene>
    <name evidence="9" type="ORF">IV50_GL001026</name>
</gene>
<comment type="caution">
    <text evidence="9">The sequence shown here is derived from an EMBL/GenBank/DDBJ whole genome shotgun (WGS) entry which is preliminary data.</text>
</comment>
<comment type="similarity">
    <text evidence="1">Belongs to the UPF0758 family.</text>
</comment>
<dbReference type="Pfam" id="PF04002">
    <property type="entry name" value="RadC"/>
    <property type="match status" value="1"/>
</dbReference>
<evidence type="ECO:0000313" key="9">
    <source>
        <dbReference type="EMBL" id="KRN46053.1"/>
    </source>
</evidence>
<protein>
    <submittedName>
        <fullName evidence="9">DNA repair protein RadC</fullName>
    </submittedName>
</protein>
<evidence type="ECO:0000256" key="1">
    <source>
        <dbReference type="ARBA" id="ARBA00010243"/>
    </source>
</evidence>
<keyword evidence="7" id="KW-0472">Membrane</keyword>
<proteinExistence type="inferred from homology"/>
<keyword evidence="4" id="KW-0378">Hydrolase</keyword>
<keyword evidence="6" id="KW-0482">Metalloprotease</keyword>
<dbReference type="GO" id="GO:0008237">
    <property type="term" value="F:metallopeptidase activity"/>
    <property type="evidence" value="ECO:0007669"/>
    <property type="project" value="UniProtKB-KW"/>
</dbReference>
<evidence type="ECO:0000256" key="3">
    <source>
        <dbReference type="ARBA" id="ARBA00022723"/>
    </source>
</evidence>
<keyword evidence="2" id="KW-0645">Protease</keyword>
<sequence length="143" mass="16641">MEKVKSIEQLGCYLVDKYGTQPQEGCWIIAVDTQLNILNESLVAMGTLNQVAIHPRDVYRHLIAINAYGFMMVHNHPSGNLTASSSDYQVLQQFILCSAIIKIHFFDFFIISRHGYRSYRNYPNWKEINLQRLLDIWTNMTEL</sequence>
<keyword evidence="7" id="KW-0812">Transmembrane</keyword>
<evidence type="ECO:0000256" key="4">
    <source>
        <dbReference type="ARBA" id="ARBA00022801"/>
    </source>
</evidence>
<evidence type="ECO:0000256" key="2">
    <source>
        <dbReference type="ARBA" id="ARBA00022670"/>
    </source>
</evidence>
<dbReference type="CDD" id="cd08071">
    <property type="entry name" value="MPN_DUF2466"/>
    <property type="match status" value="1"/>
</dbReference>
<dbReference type="Gene3D" id="3.40.140.10">
    <property type="entry name" value="Cytidine Deaminase, domain 2"/>
    <property type="match status" value="1"/>
</dbReference>
<feature type="domain" description="MPN" evidence="8">
    <location>
        <begin position="1"/>
        <end position="125"/>
    </location>
</feature>
<dbReference type="PROSITE" id="PS50249">
    <property type="entry name" value="MPN"/>
    <property type="match status" value="1"/>
</dbReference>
<evidence type="ECO:0000259" key="8">
    <source>
        <dbReference type="PROSITE" id="PS50249"/>
    </source>
</evidence>
<dbReference type="RefSeq" id="WP_057746025.1">
    <property type="nucleotide sequence ID" value="NZ_BJLU01000005.1"/>
</dbReference>
<dbReference type="OrthoDB" id="9804482at2"/>
<dbReference type="Proteomes" id="UP000051992">
    <property type="component" value="Unassembled WGS sequence"/>
</dbReference>
<name>A0A0R2H6A0_WEIVI</name>
<dbReference type="PANTHER" id="PTHR30471">
    <property type="entry name" value="DNA REPAIR PROTEIN RADC"/>
    <property type="match status" value="1"/>
</dbReference>
<evidence type="ECO:0000256" key="6">
    <source>
        <dbReference type="ARBA" id="ARBA00023049"/>
    </source>
</evidence>
<dbReference type="PATRIC" id="fig|1629.5.peg.1033"/>
<feature type="transmembrane region" description="Helical" evidence="7">
    <location>
        <begin position="90"/>
        <end position="111"/>
    </location>
</feature>
<evidence type="ECO:0000313" key="10">
    <source>
        <dbReference type="Proteomes" id="UP000051992"/>
    </source>
</evidence>
<dbReference type="AlphaFoldDB" id="A0A0R2H6A0"/>
<keyword evidence="10" id="KW-1185">Reference proteome</keyword>